<evidence type="ECO:0000256" key="6">
    <source>
        <dbReference type="ARBA" id="ARBA00022771"/>
    </source>
</evidence>
<keyword evidence="4" id="KW-0479">Metal-binding</keyword>
<dbReference type="Gene3D" id="3.30.40.10">
    <property type="entry name" value="Zinc/RING finger domain, C3HC4 (zinc finger)"/>
    <property type="match status" value="1"/>
</dbReference>
<proteinExistence type="predicted"/>
<protein>
    <recommendedName>
        <fullName evidence="2">RBR-type E3 ubiquitin transferase</fullName>
        <ecNumber evidence="2">2.3.2.31</ecNumber>
    </recommendedName>
</protein>
<dbReference type="InterPro" id="IPR031127">
    <property type="entry name" value="E3_UB_ligase_RBR"/>
</dbReference>
<name>A0A8H5G0Q2_9AGAR</name>
<dbReference type="InterPro" id="IPR016135">
    <property type="entry name" value="UBQ-conjugating_enzyme/RWD"/>
</dbReference>
<dbReference type="Proteomes" id="UP000559027">
    <property type="component" value="Unassembled WGS sequence"/>
</dbReference>
<dbReference type="SUPFAM" id="SSF54495">
    <property type="entry name" value="UBC-like"/>
    <property type="match status" value="1"/>
</dbReference>
<reference evidence="12 13" key="1">
    <citation type="journal article" date="2020" name="ISME J.">
        <title>Uncovering the hidden diversity of litter-decomposition mechanisms in mushroom-forming fungi.</title>
        <authorList>
            <person name="Floudas D."/>
            <person name="Bentzer J."/>
            <person name="Ahren D."/>
            <person name="Johansson T."/>
            <person name="Persson P."/>
            <person name="Tunlid A."/>
        </authorList>
    </citation>
    <scope>NUCLEOTIDE SEQUENCE [LARGE SCALE GENOMIC DNA]</scope>
    <source>
        <strain evidence="12 13">CBS 146.42</strain>
    </source>
</reference>
<dbReference type="Pfam" id="PF05773">
    <property type="entry name" value="RWD"/>
    <property type="match status" value="1"/>
</dbReference>
<dbReference type="InterPro" id="IPR013083">
    <property type="entry name" value="Znf_RING/FYVE/PHD"/>
</dbReference>
<sequence>MQEIKQFTESQQEEIFTVQSIYPEFVVIPSKKKPILILNIPVELPNATKLSFTTPDEIRVQEDATMSFFPPITVTITLPSEYPDEKPASIEHITAKTSWLSVLQLEQLEAHLFSLWQPGIPVLYEWLESIRSGQFLIDMRLLSPDSLLSLQHPSPRILILQLSIYARQVEAQQFAQSNHDCAICLSSHKGSICIKLSGCNHIFCRPCLSDFWVSAINDGDPSRVRCPDIECIRAKREATVDDVRTVFNISPHMESSPVDSDKGFKNSPEDRGILFKKWIQLRERRDLARDKHATYCPVCQEGIRGPLEAADETSGWHRYRICQSCKFSFCKTCKKAWHGPQNVCLLTQDQLLRYVKDPEENFGEPTSWIKDLENEYGAENVKEQVDTFLPQYLKQKASAVTGEERATDRYYNEFMEELNYYGQPQVWNKHIKASELWIRRHAVPCPGCKAPTLRIPDYGCNMMRCICGEKFCWACGTTAENPRLTCPCYFDWDDLPMACDCGICA</sequence>
<dbReference type="InterPro" id="IPR002867">
    <property type="entry name" value="IBR_dom"/>
</dbReference>
<dbReference type="PANTHER" id="PTHR11685">
    <property type="entry name" value="RBR FAMILY RING FINGER AND IBR DOMAIN-CONTAINING"/>
    <property type="match status" value="1"/>
</dbReference>
<dbReference type="CDD" id="cd23820">
    <property type="entry name" value="RWD_RNF14"/>
    <property type="match status" value="1"/>
</dbReference>
<evidence type="ECO:0000313" key="13">
    <source>
        <dbReference type="Proteomes" id="UP000559027"/>
    </source>
</evidence>
<dbReference type="GO" id="GO:0061630">
    <property type="term" value="F:ubiquitin protein ligase activity"/>
    <property type="evidence" value="ECO:0007669"/>
    <property type="project" value="UniProtKB-EC"/>
</dbReference>
<dbReference type="AlphaFoldDB" id="A0A8H5G0Q2"/>
<dbReference type="InterPro" id="IPR001841">
    <property type="entry name" value="Znf_RING"/>
</dbReference>
<dbReference type="SMART" id="SM00647">
    <property type="entry name" value="IBR"/>
    <property type="match status" value="2"/>
</dbReference>
<evidence type="ECO:0000256" key="7">
    <source>
        <dbReference type="ARBA" id="ARBA00022786"/>
    </source>
</evidence>
<evidence type="ECO:0000313" key="12">
    <source>
        <dbReference type="EMBL" id="KAF5355902.1"/>
    </source>
</evidence>
<dbReference type="SMART" id="SM00184">
    <property type="entry name" value="RING"/>
    <property type="match status" value="2"/>
</dbReference>
<dbReference type="InterPro" id="IPR044066">
    <property type="entry name" value="TRIAD_supradom"/>
</dbReference>
<keyword evidence="13" id="KW-1185">Reference proteome</keyword>
<dbReference type="PROSITE" id="PS50089">
    <property type="entry name" value="ZF_RING_2"/>
    <property type="match status" value="1"/>
</dbReference>
<dbReference type="EC" id="2.3.2.31" evidence="2"/>
<evidence type="ECO:0000256" key="8">
    <source>
        <dbReference type="ARBA" id="ARBA00022833"/>
    </source>
</evidence>
<evidence type="ECO:0000256" key="2">
    <source>
        <dbReference type="ARBA" id="ARBA00012251"/>
    </source>
</evidence>
<evidence type="ECO:0000256" key="5">
    <source>
        <dbReference type="ARBA" id="ARBA00022737"/>
    </source>
</evidence>
<keyword evidence="3" id="KW-0808">Transferase</keyword>
<comment type="catalytic activity">
    <reaction evidence="1">
        <text>[E2 ubiquitin-conjugating enzyme]-S-ubiquitinyl-L-cysteine + [acceptor protein]-L-lysine = [E2 ubiquitin-conjugating enzyme]-L-cysteine + [acceptor protein]-N(6)-ubiquitinyl-L-lysine.</text>
        <dbReference type="EC" id="2.3.2.31"/>
    </reaction>
</comment>
<dbReference type="EMBL" id="JAACJO010000007">
    <property type="protein sequence ID" value="KAF5355902.1"/>
    <property type="molecule type" value="Genomic_DNA"/>
</dbReference>
<dbReference type="InterPro" id="IPR017907">
    <property type="entry name" value="Znf_RING_CS"/>
</dbReference>
<comment type="caution">
    <text evidence="12">The sequence shown here is derived from an EMBL/GenBank/DDBJ whole genome shotgun (WGS) entry which is preliminary data.</text>
</comment>
<evidence type="ECO:0000256" key="1">
    <source>
        <dbReference type="ARBA" id="ARBA00001798"/>
    </source>
</evidence>
<dbReference type="GO" id="GO:0008270">
    <property type="term" value="F:zinc ion binding"/>
    <property type="evidence" value="ECO:0007669"/>
    <property type="project" value="UniProtKB-KW"/>
</dbReference>
<accession>A0A8H5G0Q2</accession>
<organism evidence="12 13">
    <name type="scientific">Leucocoprinus leucothites</name>
    <dbReference type="NCBI Taxonomy" id="201217"/>
    <lineage>
        <taxon>Eukaryota</taxon>
        <taxon>Fungi</taxon>
        <taxon>Dikarya</taxon>
        <taxon>Basidiomycota</taxon>
        <taxon>Agaricomycotina</taxon>
        <taxon>Agaricomycetes</taxon>
        <taxon>Agaricomycetidae</taxon>
        <taxon>Agaricales</taxon>
        <taxon>Agaricineae</taxon>
        <taxon>Agaricaceae</taxon>
        <taxon>Leucocoprinus</taxon>
    </lineage>
</organism>
<keyword evidence="8" id="KW-0862">Zinc</keyword>
<dbReference type="GO" id="GO:0016567">
    <property type="term" value="P:protein ubiquitination"/>
    <property type="evidence" value="ECO:0007669"/>
    <property type="project" value="InterPro"/>
</dbReference>
<feature type="domain" description="RING-type" evidence="10">
    <location>
        <begin position="181"/>
        <end position="227"/>
    </location>
</feature>
<evidence type="ECO:0000256" key="3">
    <source>
        <dbReference type="ARBA" id="ARBA00022679"/>
    </source>
</evidence>
<feature type="domain" description="RING-type" evidence="11">
    <location>
        <begin position="177"/>
        <end position="495"/>
    </location>
</feature>
<evidence type="ECO:0000256" key="9">
    <source>
        <dbReference type="PROSITE-ProRule" id="PRU00175"/>
    </source>
</evidence>
<dbReference type="OrthoDB" id="1431934at2759"/>
<dbReference type="Pfam" id="PF01485">
    <property type="entry name" value="IBR"/>
    <property type="match status" value="1"/>
</dbReference>
<evidence type="ECO:0000259" key="11">
    <source>
        <dbReference type="PROSITE" id="PS51873"/>
    </source>
</evidence>
<keyword evidence="7" id="KW-0833">Ubl conjugation pathway</keyword>
<dbReference type="Gene3D" id="3.10.110.10">
    <property type="entry name" value="Ubiquitin Conjugating Enzyme"/>
    <property type="match status" value="1"/>
</dbReference>
<dbReference type="SUPFAM" id="SSF57850">
    <property type="entry name" value="RING/U-box"/>
    <property type="match status" value="3"/>
</dbReference>
<dbReference type="PROSITE" id="PS00518">
    <property type="entry name" value="ZF_RING_1"/>
    <property type="match status" value="1"/>
</dbReference>
<keyword evidence="5" id="KW-0677">Repeat</keyword>
<dbReference type="Gene3D" id="1.20.120.1750">
    <property type="match status" value="1"/>
</dbReference>
<evidence type="ECO:0000256" key="4">
    <source>
        <dbReference type="ARBA" id="ARBA00022723"/>
    </source>
</evidence>
<dbReference type="PROSITE" id="PS51873">
    <property type="entry name" value="TRIAD"/>
    <property type="match status" value="1"/>
</dbReference>
<dbReference type="InterPro" id="IPR006575">
    <property type="entry name" value="RWD_dom"/>
</dbReference>
<keyword evidence="6 9" id="KW-0863">Zinc-finger</keyword>
<gene>
    <name evidence="12" type="ORF">D9756_004162</name>
</gene>
<evidence type="ECO:0000259" key="10">
    <source>
        <dbReference type="PROSITE" id="PS50089"/>
    </source>
</evidence>